<dbReference type="AlphaFoldDB" id="A0A3A1NBV4"/>
<accession>A0A3A1NBV4</accession>
<evidence type="ECO:0000313" key="4">
    <source>
        <dbReference type="Proteomes" id="UP000266691"/>
    </source>
</evidence>
<protein>
    <submittedName>
        <fullName evidence="2">Nuclear transport factor 2 family protein</fullName>
    </submittedName>
</protein>
<evidence type="ECO:0000313" key="2">
    <source>
        <dbReference type="EMBL" id="RIV41878.1"/>
    </source>
</evidence>
<sequence>MKHSLVLLFFFCLSICPAQEGPIIVSDKVLESIKNDVWIPFMEAYDQLDSQKIKSIHTKDIVRHMVDQNKIQTGEDYLESFGGFLASVKDQGNKLGIAFVILNTAINETEDVAIQSGYYQLSSQNKGDTSLIIRGYGHFNVGLRKKNGMWKIWMDSDKHTDISEDDFIKCEIIYKL</sequence>
<feature type="chain" id="PRO_5017180625" evidence="1">
    <location>
        <begin position="21"/>
        <end position="176"/>
    </location>
</feature>
<dbReference type="SUPFAM" id="SSF54427">
    <property type="entry name" value="NTF2-like"/>
    <property type="match status" value="1"/>
</dbReference>
<keyword evidence="5" id="KW-1185">Reference proteome</keyword>
<feature type="signal peptide" evidence="1">
    <location>
        <begin position="1"/>
        <end position="20"/>
    </location>
</feature>
<evidence type="ECO:0000313" key="5">
    <source>
        <dbReference type="Proteomes" id="UP000321621"/>
    </source>
</evidence>
<dbReference type="EMBL" id="VNWK01000036">
    <property type="protein sequence ID" value="TXJ90754.1"/>
    <property type="molecule type" value="Genomic_DNA"/>
</dbReference>
<dbReference type="Proteomes" id="UP000266691">
    <property type="component" value="Unassembled WGS sequence"/>
</dbReference>
<organism evidence="2 4">
    <name type="scientific">Flagellimonas pelagia</name>
    <dbReference type="NCBI Taxonomy" id="2306998"/>
    <lineage>
        <taxon>Bacteria</taxon>
        <taxon>Pseudomonadati</taxon>
        <taxon>Bacteroidota</taxon>
        <taxon>Flavobacteriia</taxon>
        <taxon>Flavobacteriales</taxon>
        <taxon>Flavobacteriaceae</taxon>
        <taxon>Flagellimonas</taxon>
    </lineage>
</organism>
<dbReference type="RefSeq" id="WP_119648781.1">
    <property type="nucleotide sequence ID" value="NZ_QXFI01000036.1"/>
</dbReference>
<comment type="caution">
    <text evidence="2">The sequence shown here is derived from an EMBL/GenBank/DDBJ whole genome shotgun (WGS) entry which is preliminary data.</text>
</comment>
<proteinExistence type="predicted"/>
<evidence type="ECO:0000313" key="3">
    <source>
        <dbReference type="EMBL" id="TXJ90754.1"/>
    </source>
</evidence>
<evidence type="ECO:0000256" key="1">
    <source>
        <dbReference type="SAM" id="SignalP"/>
    </source>
</evidence>
<dbReference type="InterPro" id="IPR032710">
    <property type="entry name" value="NTF2-like_dom_sf"/>
</dbReference>
<reference evidence="2 4" key="1">
    <citation type="submission" date="2018-08" db="EMBL/GenBank/DDBJ databases">
        <title>Proposal of Muricauda 72 sp.nov. and Muricauda NH166 sp.nov., isolated from seawater.</title>
        <authorList>
            <person name="Cheng H."/>
            <person name="Wu Y.-H."/>
            <person name="Guo L.-L."/>
            <person name="Xu X.-W."/>
        </authorList>
    </citation>
    <scope>NUCLEOTIDE SEQUENCE [LARGE SCALE GENOMIC DNA]</scope>
    <source>
        <strain evidence="2 4">72</strain>
    </source>
</reference>
<name>A0A3A1NBV4_9FLAO</name>
<gene>
    <name evidence="2" type="ORF">D2V05_17310</name>
    <name evidence="3" type="ORF">FQ017_17155</name>
</gene>
<reference evidence="3 5" key="2">
    <citation type="submission" date="2019-07" db="EMBL/GenBank/DDBJ databases">
        <title>Draft genome of two Muricauda strains isolated from deep sea.</title>
        <authorList>
            <person name="Sun C."/>
        </authorList>
    </citation>
    <scope>NUCLEOTIDE SEQUENCE [LARGE SCALE GENOMIC DNA]</scope>
    <source>
        <strain evidence="3 5">72</strain>
    </source>
</reference>
<dbReference type="OrthoDB" id="951068at2"/>
<dbReference type="Proteomes" id="UP000321621">
    <property type="component" value="Unassembled WGS sequence"/>
</dbReference>
<keyword evidence="1" id="KW-0732">Signal</keyword>
<dbReference type="EMBL" id="QXFI01000036">
    <property type="protein sequence ID" value="RIV41878.1"/>
    <property type="molecule type" value="Genomic_DNA"/>
</dbReference>
<dbReference type="Gene3D" id="3.10.450.50">
    <property type="match status" value="1"/>
</dbReference>